<dbReference type="InterPro" id="IPR000477">
    <property type="entry name" value="RT_dom"/>
</dbReference>
<dbReference type="PANTHER" id="PTHR33064:SF37">
    <property type="entry name" value="RIBONUCLEASE H"/>
    <property type="match status" value="1"/>
</dbReference>
<keyword evidence="5" id="KW-1185">Reference proteome</keyword>
<dbReference type="Proteomes" id="UP000681722">
    <property type="component" value="Unassembled WGS sequence"/>
</dbReference>
<gene>
    <name evidence="3" type="ORF">GPM918_LOCUS26484</name>
    <name evidence="4" type="ORF">SRO942_LOCUS26646</name>
</gene>
<dbReference type="InterPro" id="IPR043502">
    <property type="entry name" value="DNA/RNA_pol_sf"/>
</dbReference>
<evidence type="ECO:0000313" key="3">
    <source>
        <dbReference type="EMBL" id="CAF1258467.1"/>
    </source>
</evidence>
<dbReference type="Pfam" id="PF00078">
    <property type="entry name" value="RVT_1"/>
    <property type="match status" value="1"/>
</dbReference>
<evidence type="ECO:0008006" key="6">
    <source>
        <dbReference type="Google" id="ProtNLM"/>
    </source>
</evidence>
<proteinExistence type="predicted"/>
<dbReference type="InterPro" id="IPR043128">
    <property type="entry name" value="Rev_trsase/Diguanyl_cyclase"/>
</dbReference>
<evidence type="ECO:0000313" key="4">
    <source>
        <dbReference type="EMBL" id="CAF4033657.1"/>
    </source>
</evidence>
<dbReference type="InterPro" id="IPR041577">
    <property type="entry name" value="RT_RNaseH_2"/>
</dbReference>
<dbReference type="OrthoDB" id="5860913at2759"/>
<dbReference type="InterPro" id="IPR051320">
    <property type="entry name" value="Viral_Replic_Matur_Polypro"/>
</dbReference>
<protein>
    <recommendedName>
        <fullName evidence="6">Reverse transcriptase/retrotransposon-derived protein RNase H-like domain-containing protein</fullName>
    </recommendedName>
</protein>
<dbReference type="SUPFAM" id="SSF56672">
    <property type="entry name" value="DNA/RNA polymerases"/>
    <property type="match status" value="1"/>
</dbReference>
<evidence type="ECO:0000259" key="2">
    <source>
        <dbReference type="Pfam" id="PF17919"/>
    </source>
</evidence>
<dbReference type="EMBL" id="CAJOBC010017634">
    <property type="protein sequence ID" value="CAF4033657.1"/>
    <property type="molecule type" value="Genomic_DNA"/>
</dbReference>
<dbReference type="PANTHER" id="PTHR33064">
    <property type="entry name" value="POL PROTEIN"/>
    <property type="match status" value="1"/>
</dbReference>
<dbReference type="EMBL" id="CAJNOQ010010688">
    <property type="protein sequence ID" value="CAF1258467.1"/>
    <property type="molecule type" value="Genomic_DNA"/>
</dbReference>
<feature type="domain" description="Reverse transcriptase/retrotransposon-derived protein RNase H-like" evidence="2">
    <location>
        <begin position="104"/>
        <end position="187"/>
    </location>
</feature>
<feature type="domain" description="Reverse transcriptase" evidence="1">
    <location>
        <begin position="11"/>
        <end position="56"/>
    </location>
</feature>
<evidence type="ECO:0000259" key="1">
    <source>
        <dbReference type="Pfam" id="PF00078"/>
    </source>
</evidence>
<dbReference type="Gene3D" id="3.30.70.270">
    <property type="match status" value="2"/>
</dbReference>
<accession>A0A815APH3</accession>
<dbReference type="AlphaFoldDB" id="A0A815APH3"/>
<dbReference type="Proteomes" id="UP000663829">
    <property type="component" value="Unassembled WGS sequence"/>
</dbReference>
<reference evidence="3" key="1">
    <citation type="submission" date="2021-02" db="EMBL/GenBank/DDBJ databases">
        <authorList>
            <person name="Nowell W R."/>
        </authorList>
    </citation>
    <scope>NUCLEOTIDE SEQUENCE</scope>
</reference>
<name>A0A815APH3_9BILA</name>
<comment type="caution">
    <text evidence="3">The sequence shown here is derived from an EMBL/GenBank/DDBJ whole genome shotgun (WGS) entry which is preliminary data.</text>
</comment>
<sequence>MEIVLCGLQWSTCLAYIDDILVYSKTFDEHLEHLDEIFGRIIEANLKLTPDKIKTVEEFPVPQNVDELNSFVSLVSYYRRFVKNFASIAYPLNRLRKKNVLFIWDENCRQAFQELKLKLTTAPVLRYRDFTQPFTVFTDACKQGLGGVLSQVFDGQECGIAYASQGLKDSETRCAPVEFEAIVWAIK</sequence>
<dbReference type="FunFam" id="3.30.70.270:FF:000020">
    <property type="entry name" value="Transposon Tf2-6 polyprotein-like Protein"/>
    <property type="match status" value="1"/>
</dbReference>
<organism evidence="3 5">
    <name type="scientific">Didymodactylos carnosus</name>
    <dbReference type="NCBI Taxonomy" id="1234261"/>
    <lineage>
        <taxon>Eukaryota</taxon>
        <taxon>Metazoa</taxon>
        <taxon>Spiralia</taxon>
        <taxon>Gnathifera</taxon>
        <taxon>Rotifera</taxon>
        <taxon>Eurotatoria</taxon>
        <taxon>Bdelloidea</taxon>
        <taxon>Philodinida</taxon>
        <taxon>Philodinidae</taxon>
        <taxon>Didymodactylos</taxon>
    </lineage>
</organism>
<dbReference type="Pfam" id="PF17919">
    <property type="entry name" value="RT_RNaseH_2"/>
    <property type="match status" value="1"/>
</dbReference>
<evidence type="ECO:0000313" key="5">
    <source>
        <dbReference type="Proteomes" id="UP000663829"/>
    </source>
</evidence>